<gene>
    <name evidence="1" type="ORF">CGOC_LOCUS6191</name>
</gene>
<protein>
    <submittedName>
        <fullName evidence="1">Uncharacterized protein</fullName>
    </submittedName>
</protein>
<accession>A0A3P6S3C8</accession>
<proteinExistence type="predicted"/>
<dbReference type="OrthoDB" id="5876289at2759"/>
<name>A0A3P6S3C8_CYLGO</name>
<organism evidence="1 2">
    <name type="scientific">Cylicostephanus goldi</name>
    <name type="common">Nematode worm</name>
    <dbReference type="NCBI Taxonomy" id="71465"/>
    <lineage>
        <taxon>Eukaryota</taxon>
        <taxon>Metazoa</taxon>
        <taxon>Ecdysozoa</taxon>
        <taxon>Nematoda</taxon>
        <taxon>Chromadorea</taxon>
        <taxon>Rhabditida</taxon>
        <taxon>Rhabditina</taxon>
        <taxon>Rhabditomorpha</taxon>
        <taxon>Strongyloidea</taxon>
        <taxon>Strongylidae</taxon>
        <taxon>Cylicostephanus</taxon>
    </lineage>
</organism>
<keyword evidence="2" id="KW-1185">Reference proteome</keyword>
<sequence>MKEGLSYAEELSGGMDFEDGGFAAEALLEYPTESVAASTSKTIFNTPSVKHTDPGSSGRTSCSCFTPSKMQSESDSETAVELQDTDPALLDRFYVVQGKKLLELFNLSRCGCRNDGESGVVRLTQHSSGAIPLIEYVTKGPNAQIRKWEGRDNLETDEEEKLYAGTILANSAASEKDHLVSIFETVGRDVKREETHGLI</sequence>
<reference evidence="1 2" key="1">
    <citation type="submission" date="2018-11" db="EMBL/GenBank/DDBJ databases">
        <authorList>
            <consortium name="Pathogen Informatics"/>
        </authorList>
    </citation>
    <scope>NUCLEOTIDE SEQUENCE [LARGE SCALE GENOMIC DNA]</scope>
</reference>
<dbReference type="EMBL" id="UYRV01019737">
    <property type="protein sequence ID" value="VDK66487.1"/>
    <property type="molecule type" value="Genomic_DNA"/>
</dbReference>
<evidence type="ECO:0000313" key="2">
    <source>
        <dbReference type="Proteomes" id="UP000271889"/>
    </source>
</evidence>
<dbReference type="Proteomes" id="UP000271889">
    <property type="component" value="Unassembled WGS sequence"/>
</dbReference>
<dbReference type="AlphaFoldDB" id="A0A3P6S3C8"/>
<evidence type="ECO:0000313" key="1">
    <source>
        <dbReference type="EMBL" id="VDK66487.1"/>
    </source>
</evidence>